<protein>
    <submittedName>
        <fullName evidence="1">Uncharacterized protein</fullName>
    </submittedName>
</protein>
<sequence>MPRDITIAPTTERRTIATVPTTLENINLSTNVINELRNNRLTDLSEAEQTLRIDTGLKEIARIRSNAGKKEELQLDQVEKAEEIGRLALLASLPPRWTKGWEPLVEAILDNVTIIELARHIQASDLVYFCEAYPLFKKIPVKPESPATTARDTTAAIIAWGRTIVETIIPGIERGSTQIIVNAFMCDHTRDLFFSTLKTVKIDNPAFAEKMCTTLLLAADEINDILGDTTGGQDSTAKTENYIARLNDTNKGRDKEAAARGAIAVIKKGRKNSLSFKIASAILERQPLEAFDQLSQELSATNSSISSRLRFFASGLPGLHWIGGETRSIFDLILQIISNINSPEQLMQIIKLLAEQDNGAAKKLLTHAIERLDYITRLGIYAGTTYHHNIVNLYYLLEGSLSFFEFANPKQTIKTAIGTIEALRQLHLTPKQTAETIRALYTENPVLYRIGLPYLLENHAERELKDILESSRGAERIASILSIIGSILPAETYNRKEGEATSISQVPLFAELQMEKIINQDYRLPYYRALQPVIIMFSDAIKQEEFKRVEDALREIKQYLERTKKTPYELEDILGALLTKSLEIMLILKGQARPE</sequence>
<name>A0A1F4U5T2_UNCSA</name>
<organism evidence="1 2">
    <name type="scientific">candidate division WOR-1 bacterium RIFOXYC2_FULL_46_14</name>
    <dbReference type="NCBI Taxonomy" id="1802587"/>
    <lineage>
        <taxon>Bacteria</taxon>
        <taxon>Bacillati</taxon>
        <taxon>Saganbacteria</taxon>
    </lineage>
</organism>
<evidence type="ECO:0000313" key="2">
    <source>
        <dbReference type="Proteomes" id="UP000179242"/>
    </source>
</evidence>
<dbReference type="Proteomes" id="UP000179242">
    <property type="component" value="Unassembled WGS sequence"/>
</dbReference>
<dbReference type="EMBL" id="MEUJ01000004">
    <property type="protein sequence ID" value="OGC40229.1"/>
    <property type="molecule type" value="Genomic_DNA"/>
</dbReference>
<evidence type="ECO:0000313" key="1">
    <source>
        <dbReference type="EMBL" id="OGC40229.1"/>
    </source>
</evidence>
<comment type="caution">
    <text evidence="1">The sequence shown here is derived from an EMBL/GenBank/DDBJ whole genome shotgun (WGS) entry which is preliminary data.</text>
</comment>
<dbReference type="AlphaFoldDB" id="A0A1F4U5T2"/>
<proteinExistence type="predicted"/>
<gene>
    <name evidence="1" type="ORF">A2438_02975</name>
</gene>
<accession>A0A1F4U5T2</accession>
<reference evidence="1 2" key="1">
    <citation type="journal article" date="2016" name="Nat. Commun.">
        <title>Thousands of microbial genomes shed light on interconnected biogeochemical processes in an aquifer system.</title>
        <authorList>
            <person name="Anantharaman K."/>
            <person name="Brown C.T."/>
            <person name="Hug L.A."/>
            <person name="Sharon I."/>
            <person name="Castelle C.J."/>
            <person name="Probst A.J."/>
            <person name="Thomas B.C."/>
            <person name="Singh A."/>
            <person name="Wilkins M.J."/>
            <person name="Karaoz U."/>
            <person name="Brodie E.L."/>
            <person name="Williams K.H."/>
            <person name="Hubbard S.S."/>
            <person name="Banfield J.F."/>
        </authorList>
    </citation>
    <scope>NUCLEOTIDE SEQUENCE [LARGE SCALE GENOMIC DNA]</scope>
</reference>